<evidence type="ECO:0000256" key="1">
    <source>
        <dbReference type="SAM" id="MobiDB-lite"/>
    </source>
</evidence>
<organism evidence="3 4">
    <name type="scientific">Subtercola boreus</name>
    <dbReference type="NCBI Taxonomy" id="120213"/>
    <lineage>
        <taxon>Bacteria</taxon>
        <taxon>Bacillati</taxon>
        <taxon>Actinomycetota</taxon>
        <taxon>Actinomycetes</taxon>
        <taxon>Micrococcales</taxon>
        <taxon>Microbacteriaceae</taxon>
        <taxon>Subtercola</taxon>
    </lineage>
</organism>
<dbReference type="EMBL" id="NBXA01000060">
    <property type="protein sequence ID" value="RFA06662.1"/>
    <property type="molecule type" value="Genomic_DNA"/>
</dbReference>
<dbReference type="AlphaFoldDB" id="A0A3E0VA12"/>
<evidence type="ECO:0000313" key="3">
    <source>
        <dbReference type="EMBL" id="RFA06662.1"/>
    </source>
</evidence>
<reference evidence="3 4" key="1">
    <citation type="submission" date="2017-04" db="EMBL/GenBank/DDBJ databases">
        <title>Comparative genome analysis of Subtercola boreus.</title>
        <authorList>
            <person name="Cho Y.-J."/>
            <person name="Cho A."/>
            <person name="Kim O.-S."/>
            <person name="Lee J.-I."/>
        </authorList>
    </citation>
    <scope>NUCLEOTIDE SEQUENCE [LARGE SCALE GENOMIC DNA]</scope>
    <source>
        <strain evidence="3 4">P27444</strain>
    </source>
</reference>
<gene>
    <name evidence="3" type="ORF">B7R21_19115</name>
</gene>
<dbReference type="InterPro" id="IPR026866">
    <property type="entry name" value="CR006_AAA"/>
</dbReference>
<accession>A0A3E0VA12</accession>
<evidence type="ECO:0000259" key="2">
    <source>
        <dbReference type="Pfam" id="PF13166"/>
    </source>
</evidence>
<comment type="caution">
    <text evidence="3">The sequence shown here is derived from an EMBL/GenBank/DDBJ whole genome shotgun (WGS) entry which is preliminary data.</text>
</comment>
<feature type="region of interest" description="Disordered" evidence="1">
    <location>
        <begin position="1"/>
        <end position="20"/>
    </location>
</feature>
<feature type="domain" description="Protein CR006 P-loop" evidence="2">
    <location>
        <begin position="31"/>
        <end position="477"/>
    </location>
</feature>
<proteinExistence type="predicted"/>
<dbReference type="Pfam" id="PF13166">
    <property type="entry name" value="AAA_13"/>
    <property type="match status" value="1"/>
</dbReference>
<sequence>MLVPITDILPDRPANTRNPPGQCPEFGVNLNTHVEEWVRQGHRFDSLETCPYCGQDTRDVALIEMYQSYFNTAYGALRSALDRITQDVAYFTDESRLRETVEYRKQANERLSRWAPFVGISLLDDTHDELAETSLANLSELLAGLIAHKSAALTEGVGAQEDLDEAVRLWRQYAQVVSDSNEVVTASRLRIEEFKTTLLGEDVAKIQGDLNLLDLTLVRHSEPVLGMIQQLVDGESKLKDAEKATKSARLSLTTQMTDTLTKYRTNLNTHLRNMGALFAIDEIKTNFLGSAPRTDYGISLRGKSVKLTGGVPSFATALSEGDKRTMAFAFFVASTLADPLISDKIVVVDDPMSSLDRSRREYTIELLVQIAEKSSQLIVMAHDATFLRDLRRALMRKEAQRAVSTIQISRSKGDYSAFDSVDLDRECESSYYTNYRAVDLFVQGEASDHITAAKALRPLIEGYLHRRYPGHIKPDVMLGTAIDQVNQAVSPSPLVHAKAQVAELQNINTFAGKFHHDTNPDFASADADEDSVLAYSKRAQALIHGAPQV</sequence>
<protein>
    <recommendedName>
        <fullName evidence="2">Protein CR006 P-loop domain-containing protein</fullName>
    </recommendedName>
</protein>
<dbReference type="OrthoDB" id="4428168at2"/>
<dbReference type="Proteomes" id="UP000256709">
    <property type="component" value="Unassembled WGS sequence"/>
</dbReference>
<name>A0A3E0VA12_9MICO</name>
<dbReference type="InterPro" id="IPR027417">
    <property type="entry name" value="P-loop_NTPase"/>
</dbReference>
<dbReference type="SUPFAM" id="SSF52540">
    <property type="entry name" value="P-loop containing nucleoside triphosphate hydrolases"/>
    <property type="match status" value="1"/>
</dbReference>
<evidence type="ECO:0000313" key="4">
    <source>
        <dbReference type="Proteomes" id="UP000256709"/>
    </source>
</evidence>
<dbReference type="Gene3D" id="3.40.50.300">
    <property type="entry name" value="P-loop containing nucleotide triphosphate hydrolases"/>
    <property type="match status" value="1"/>
</dbReference>